<dbReference type="Pfam" id="PF01979">
    <property type="entry name" value="Amidohydro_1"/>
    <property type="match status" value="1"/>
</dbReference>
<dbReference type="SUPFAM" id="SSF51338">
    <property type="entry name" value="Composite domain of metallo-dependent hydrolases"/>
    <property type="match status" value="1"/>
</dbReference>
<evidence type="ECO:0000259" key="2">
    <source>
        <dbReference type="Pfam" id="PF01979"/>
    </source>
</evidence>
<protein>
    <submittedName>
        <fullName evidence="3">Amidohydrolase</fullName>
    </submittedName>
</protein>
<dbReference type="GO" id="GO:0016810">
    <property type="term" value="F:hydrolase activity, acting on carbon-nitrogen (but not peptide) bonds"/>
    <property type="evidence" value="ECO:0007669"/>
    <property type="project" value="InterPro"/>
</dbReference>
<comment type="caution">
    <text evidence="3">The sequence shown here is derived from an EMBL/GenBank/DDBJ whole genome shotgun (WGS) entry which is preliminary data.</text>
</comment>
<feature type="domain" description="Amidohydrolase-related" evidence="2">
    <location>
        <begin position="96"/>
        <end position="452"/>
    </location>
</feature>
<feature type="chain" id="PRO_5037736415" evidence="1">
    <location>
        <begin position="33"/>
        <end position="470"/>
    </location>
</feature>
<dbReference type="EMBL" id="BMHK01000055">
    <property type="protein sequence ID" value="GGC15818.1"/>
    <property type="molecule type" value="Genomic_DNA"/>
</dbReference>
<reference evidence="3" key="2">
    <citation type="submission" date="2020-09" db="EMBL/GenBank/DDBJ databases">
        <authorList>
            <person name="Sun Q."/>
            <person name="Zhou Y."/>
        </authorList>
    </citation>
    <scope>NUCLEOTIDE SEQUENCE</scope>
    <source>
        <strain evidence="3">CGMCC 1.15095</strain>
    </source>
</reference>
<organism evidence="3 4">
    <name type="scientific">Novosphingobium endophyticum</name>
    <dbReference type="NCBI Taxonomy" id="1955250"/>
    <lineage>
        <taxon>Bacteria</taxon>
        <taxon>Pseudomonadati</taxon>
        <taxon>Pseudomonadota</taxon>
        <taxon>Alphaproteobacteria</taxon>
        <taxon>Sphingomonadales</taxon>
        <taxon>Sphingomonadaceae</taxon>
        <taxon>Novosphingobium</taxon>
    </lineage>
</organism>
<dbReference type="PROSITE" id="PS51257">
    <property type="entry name" value="PROKAR_LIPOPROTEIN"/>
    <property type="match status" value="1"/>
</dbReference>
<name>A0A916TVP0_9SPHN</name>
<dbReference type="AlphaFoldDB" id="A0A916TVP0"/>
<evidence type="ECO:0000256" key="1">
    <source>
        <dbReference type="SAM" id="SignalP"/>
    </source>
</evidence>
<dbReference type="SUPFAM" id="SSF51556">
    <property type="entry name" value="Metallo-dependent hydrolases"/>
    <property type="match status" value="1"/>
</dbReference>
<dbReference type="PANTHER" id="PTHR43135:SF3">
    <property type="entry name" value="ALPHA-D-RIBOSE 1-METHYLPHOSPHONATE 5-TRIPHOSPHATE DIPHOSPHATASE"/>
    <property type="match status" value="1"/>
</dbReference>
<gene>
    <name evidence="3" type="ORF">GCM10011494_38400</name>
</gene>
<dbReference type="Gene3D" id="1.20.58.520">
    <property type="entry name" value="Amidohydrolase"/>
    <property type="match status" value="1"/>
</dbReference>
<sequence length="470" mass="51436">MFNAFARQVRTVAIGSFAVLFLNAALMLGACAQPRQSQPSSVTAFVGVNVIPMDREAVLENHTVVIDDGKIISVEPADAAEIPQDARRIEGAGRWLMPGLTEMHGHVPGPDDPAYRDNVLFLYVANGVTTVRNMAGDPSHLALRDRIAERGLLAPTLYTASPWLHSGVAGSPEQASRTARDYKAAGYDLIKIGSVSGDAYSAMADTARDIGIPFGGHIPEEVGLTGALDARQLSIDHFDRYVEFLVPEGAHTDGLERGFFGSGWVHLVDERRIPQAVRRTLAAGTWNVPTLSLVEHLASPEAPEDMIKWPEMRYMPRKILDQWVRAKRGQQAETSFRPPAARRLVELRRKLLRSLHDAGAPIALGSDAPQFFNVPGFSIHHEMRMMVAAGLTPYEVLVTGTRNPALYFDDPHANGTIAPGQRADLILLEANPLVDLANVQRRVGVMLRGRWVPEEDIQARLGRIAEQAAQ</sequence>
<dbReference type="InterPro" id="IPR051781">
    <property type="entry name" value="Metallo-dep_Hydrolase"/>
</dbReference>
<dbReference type="InterPro" id="IPR032466">
    <property type="entry name" value="Metal_Hydrolase"/>
</dbReference>
<dbReference type="PANTHER" id="PTHR43135">
    <property type="entry name" value="ALPHA-D-RIBOSE 1-METHYLPHOSPHONATE 5-TRIPHOSPHATE DIPHOSPHATASE"/>
    <property type="match status" value="1"/>
</dbReference>
<accession>A0A916TVP0</accession>
<proteinExistence type="predicted"/>
<reference evidence="3" key="1">
    <citation type="journal article" date="2014" name="Int. J. Syst. Evol. Microbiol.">
        <title>Complete genome sequence of Corynebacterium casei LMG S-19264T (=DSM 44701T), isolated from a smear-ripened cheese.</title>
        <authorList>
            <consortium name="US DOE Joint Genome Institute (JGI-PGF)"/>
            <person name="Walter F."/>
            <person name="Albersmeier A."/>
            <person name="Kalinowski J."/>
            <person name="Ruckert C."/>
        </authorList>
    </citation>
    <scope>NUCLEOTIDE SEQUENCE</scope>
    <source>
        <strain evidence="3">CGMCC 1.15095</strain>
    </source>
</reference>
<dbReference type="Proteomes" id="UP000608154">
    <property type="component" value="Unassembled WGS sequence"/>
</dbReference>
<dbReference type="InterPro" id="IPR011059">
    <property type="entry name" value="Metal-dep_hydrolase_composite"/>
</dbReference>
<feature type="signal peptide" evidence="1">
    <location>
        <begin position="1"/>
        <end position="32"/>
    </location>
</feature>
<dbReference type="Gene3D" id="2.30.40.10">
    <property type="entry name" value="Urease, subunit C, domain 1"/>
    <property type="match status" value="1"/>
</dbReference>
<evidence type="ECO:0000313" key="4">
    <source>
        <dbReference type="Proteomes" id="UP000608154"/>
    </source>
</evidence>
<dbReference type="RefSeq" id="WP_188773175.1">
    <property type="nucleotide sequence ID" value="NZ_BMHK01000055.1"/>
</dbReference>
<dbReference type="Gene3D" id="3.40.50.10910">
    <property type="entry name" value="Amidohydrolase"/>
    <property type="match status" value="1"/>
</dbReference>
<keyword evidence="4" id="KW-1185">Reference proteome</keyword>
<dbReference type="Gene3D" id="3.30.110.90">
    <property type="entry name" value="Amidohydrolase"/>
    <property type="match status" value="1"/>
</dbReference>
<evidence type="ECO:0000313" key="3">
    <source>
        <dbReference type="EMBL" id="GGC15818.1"/>
    </source>
</evidence>
<dbReference type="InterPro" id="IPR006680">
    <property type="entry name" value="Amidohydro-rel"/>
</dbReference>
<keyword evidence="1" id="KW-0732">Signal</keyword>